<keyword evidence="1" id="KW-0238">DNA-binding</keyword>
<evidence type="ECO:0000313" key="1">
    <source>
        <dbReference type="EMBL" id="UOO82754.1"/>
    </source>
</evidence>
<proteinExistence type="predicted"/>
<dbReference type="Proteomes" id="UP000829817">
    <property type="component" value="Chromosome"/>
</dbReference>
<dbReference type="EMBL" id="CP091508">
    <property type="protein sequence ID" value="UOO82754.1"/>
    <property type="molecule type" value="Genomic_DNA"/>
</dbReference>
<sequence>MQQSYKNRCRCRSCAKLLAVGLGNFEIKCPRCKAINRFSSLTTNAEHPSPKGRSGCSQRL</sequence>
<gene>
    <name evidence="1" type="ORF">LVJ83_04630</name>
</gene>
<dbReference type="RefSeq" id="WP_244786779.1">
    <property type="nucleotide sequence ID" value="NZ_CP091508.1"/>
</dbReference>
<reference evidence="1 2" key="1">
    <citation type="journal article" date="2022" name="Res Sq">
        <title>Evolution of multicellular longitudinally dividing oral cavity symbionts (Neisseriaceae).</title>
        <authorList>
            <person name="Nyongesa S."/>
            <person name="Weber P."/>
            <person name="Bernet E."/>
            <person name="Pullido F."/>
            <person name="Nieckarz M."/>
            <person name="Delaby M."/>
            <person name="Nieves C."/>
            <person name="Viehboeck T."/>
            <person name="Krause N."/>
            <person name="Rivera-Millot A."/>
            <person name="Nakamura A."/>
            <person name="Vischer N."/>
            <person name="VanNieuwenhze M."/>
            <person name="Brun Y."/>
            <person name="Cava F."/>
            <person name="Bulgheresi S."/>
            <person name="Veyrier F."/>
        </authorList>
    </citation>
    <scope>NUCLEOTIDE SEQUENCE [LARGE SCALE GENOMIC DNA]</scope>
    <source>
        <strain evidence="1 2">CCUG 63373m</strain>
    </source>
</reference>
<keyword evidence="2" id="KW-1185">Reference proteome</keyword>
<protein>
    <submittedName>
        <fullName evidence="1">Com family DNA-binding transcriptional regulator</fullName>
    </submittedName>
</protein>
<name>A0ABY4DVL1_9NEIS</name>
<organism evidence="1 2">
    <name type="scientific">Uruburuella testudinis</name>
    <dbReference type="NCBI Taxonomy" id="1282863"/>
    <lineage>
        <taxon>Bacteria</taxon>
        <taxon>Pseudomonadati</taxon>
        <taxon>Pseudomonadota</taxon>
        <taxon>Betaproteobacteria</taxon>
        <taxon>Neisseriales</taxon>
        <taxon>Neisseriaceae</taxon>
        <taxon>Uruburuella</taxon>
    </lineage>
</organism>
<evidence type="ECO:0000313" key="2">
    <source>
        <dbReference type="Proteomes" id="UP000829817"/>
    </source>
</evidence>
<dbReference type="InterPro" id="IPR019294">
    <property type="entry name" value="Translation_reg_Com"/>
</dbReference>
<dbReference type="GO" id="GO:0003677">
    <property type="term" value="F:DNA binding"/>
    <property type="evidence" value="ECO:0007669"/>
    <property type="project" value="UniProtKB-KW"/>
</dbReference>
<accession>A0ABY4DVL1</accession>
<dbReference type="Pfam" id="PF10122">
    <property type="entry name" value="Zn_ribbon_Com"/>
    <property type="match status" value="1"/>
</dbReference>